<dbReference type="SUPFAM" id="SSF103481">
    <property type="entry name" value="Multidrug resistance efflux transporter EmrE"/>
    <property type="match status" value="2"/>
</dbReference>
<comment type="similarity">
    <text evidence="2">Belongs to the EamA transporter family.</text>
</comment>
<dbReference type="PANTHER" id="PTHR32322:SF2">
    <property type="entry name" value="EAMA DOMAIN-CONTAINING PROTEIN"/>
    <property type="match status" value="1"/>
</dbReference>
<evidence type="ECO:0000256" key="6">
    <source>
        <dbReference type="SAM" id="Phobius"/>
    </source>
</evidence>
<evidence type="ECO:0000256" key="5">
    <source>
        <dbReference type="ARBA" id="ARBA00023136"/>
    </source>
</evidence>
<dbReference type="InterPro" id="IPR050638">
    <property type="entry name" value="AA-Vitamin_Transporters"/>
</dbReference>
<sequence length="301" mass="32535">MNALLYAITVLIWGTTWIAIAMQTGDVPAPVSVFYRFVLAAAVLLCVLGLSGRLKRIGGRDHLFCILQGMCVFCFNFYCFYSANRYINSGLESVLFSMAILFNAINGVIFFRQRITGKLMLANSLGIIGVVSLFWRDLNPAQMNADVLFGIGLCLLGTYGFSLGNMITARHQRNGLDLLSTNAYAMTYGAITMLVVIMVTGAPFRIDTSLSYLGALVYLAVFGSVVAFGTYFALVGRIGPGQAAYATVMFPLVALTISTLYEGYSWSTSAIVGLLLILSGNAVMFYKPRARVAVAVASKPA</sequence>
<dbReference type="InterPro" id="IPR000620">
    <property type="entry name" value="EamA_dom"/>
</dbReference>
<organism evidence="8 9">
    <name type="scientific">Proteobacteria bacterium 228</name>
    <dbReference type="NCBI Taxonomy" id="2083153"/>
    <lineage>
        <taxon>Bacteria</taxon>
        <taxon>Pseudomonadati</taxon>
        <taxon>Pseudomonadota</taxon>
    </lineage>
</organism>
<keyword evidence="3 6" id="KW-0812">Transmembrane</keyword>
<dbReference type="EMBL" id="PRLP01000012">
    <property type="protein sequence ID" value="PPC78666.1"/>
    <property type="molecule type" value="Genomic_DNA"/>
</dbReference>
<evidence type="ECO:0000313" key="8">
    <source>
        <dbReference type="EMBL" id="PPC78666.1"/>
    </source>
</evidence>
<dbReference type="GO" id="GO:0016020">
    <property type="term" value="C:membrane"/>
    <property type="evidence" value="ECO:0007669"/>
    <property type="project" value="UniProtKB-SubCell"/>
</dbReference>
<proteinExistence type="inferred from homology"/>
<evidence type="ECO:0000256" key="2">
    <source>
        <dbReference type="ARBA" id="ARBA00007362"/>
    </source>
</evidence>
<feature type="transmembrane region" description="Helical" evidence="6">
    <location>
        <begin position="188"/>
        <end position="206"/>
    </location>
</feature>
<keyword evidence="5 6" id="KW-0472">Membrane</keyword>
<evidence type="ECO:0000256" key="1">
    <source>
        <dbReference type="ARBA" id="ARBA00004141"/>
    </source>
</evidence>
<dbReference type="Pfam" id="PF00892">
    <property type="entry name" value="EamA"/>
    <property type="match status" value="2"/>
</dbReference>
<feature type="domain" description="EamA" evidence="7">
    <location>
        <begin position="149"/>
        <end position="285"/>
    </location>
</feature>
<feature type="transmembrane region" description="Helical" evidence="6">
    <location>
        <begin position="212"/>
        <end position="236"/>
    </location>
</feature>
<dbReference type="OrthoDB" id="2352272at2"/>
<feature type="transmembrane region" description="Helical" evidence="6">
    <location>
        <begin position="63"/>
        <end position="83"/>
    </location>
</feature>
<evidence type="ECO:0000256" key="4">
    <source>
        <dbReference type="ARBA" id="ARBA00022989"/>
    </source>
</evidence>
<keyword evidence="4 6" id="KW-1133">Transmembrane helix</keyword>
<comment type="subcellular location">
    <subcellularLocation>
        <location evidence="1">Membrane</location>
        <topology evidence="1">Multi-pass membrane protein</topology>
    </subcellularLocation>
</comment>
<accession>A0A2S5KWL7</accession>
<comment type="caution">
    <text evidence="8">The sequence shown here is derived from an EMBL/GenBank/DDBJ whole genome shotgun (WGS) entry which is preliminary data.</text>
</comment>
<feature type="transmembrane region" description="Helical" evidence="6">
    <location>
        <begin position="147"/>
        <end position="167"/>
    </location>
</feature>
<dbReference type="InterPro" id="IPR037185">
    <property type="entry name" value="EmrE-like"/>
</dbReference>
<feature type="transmembrane region" description="Helical" evidence="6">
    <location>
        <begin position="119"/>
        <end position="135"/>
    </location>
</feature>
<feature type="transmembrane region" description="Helical" evidence="6">
    <location>
        <begin position="243"/>
        <end position="261"/>
    </location>
</feature>
<dbReference type="Proteomes" id="UP000238196">
    <property type="component" value="Unassembled WGS sequence"/>
</dbReference>
<dbReference type="AlphaFoldDB" id="A0A2S5KWL7"/>
<dbReference type="Gene3D" id="1.10.3730.20">
    <property type="match status" value="1"/>
</dbReference>
<feature type="transmembrane region" description="Helical" evidence="6">
    <location>
        <begin position="95"/>
        <end position="112"/>
    </location>
</feature>
<gene>
    <name evidence="8" type="ORF">C4K68_03940</name>
</gene>
<evidence type="ECO:0000259" key="7">
    <source>
        <dbReference type="Pfam" id="PF00892"/>
    </source>
</evidence>
<feature type="transmembrane region" description="Helical" evidence="6">
    <location>
        <begin position="267"/>
        <end position="286"/>
    </location>
</feature>
<protein>
    <submittedName>
        <fullName evidence="8">EamA family transporter</fullName>
    </submittedName>
</protein>
<feature type="domain" description="EamA" evidence="7">
    <location>
        <begin position="4"/>
        <end position="134"/>
    </location>
</feature>
<reference evidence="8 9" key="1">
    <citation type="submission" date="2018-02" db="EMBL/GenBank/DDBJ databases">
        <title>novel marine gammaproteobacteria from coastal saline agro ecosystem.</title>
        <authorList>
            <person name="Krishnan R."/>
            <person name="Ramesh Kumar N."/>
        </authorList>
    </citation>
    <scope>NUCLEOTIDE SEQUENCE [LARGE SCALE GENOMIC DNA]</scope>
    <source>
        <strain evidence="8 9">228</strain>
    </source>
</reference>
<feature type="transmembrane region" description="Helical" evidence="6">
    <location>
        <begin position="31"/>
        <end position="51"/>
    </location>
</feature>
<name>A0A2S5KWL7_9PROT</name>
<evidence type="ECO:0000256" key="3">
    <source>
        <dbReference type="ARBA" id="ARBA00022692"/>
    </source>
</evidence>
<evidence type="ECO:0000313" key="9">
    <source>
        <dbReference type="Proteomes" id="UP000238196"/>
    </source>
</evidence>
<dbReference type="PANTHER" id="PTHR32322">
    <property type="entry name" value="INNER MEMBRANE TRANSPORTER"/>
    <property type="match status" value="1"/>
</dbReference>